<reference evidence="2" key="1">
    <citation type="submission" date="2020-08" db="EMBL/GenBank/DDBJ databases">
        <title>Genome public.</title>
        <authorList>
            <person name="Liu C."/>
            <person name="Sun Q."/>
        </authorList>
    </citation>
    <scope>NUCLEOTIDE SEQUENCE</scope>
    <source>
        <strain evidence="2">NSJ-44</strain>
    </source>
</reference>
<evidence type="ECO:0008006" key="4">
    <source>
        <dbReference type="Google" id="ProtNLM"/>
    </source>
</evidence>
<dbReference type="Proteomes" id="UP000654279">
    <property type="component" value="Unassembled WGS sequence"/>
</dbReference>
<gene>
    <name evidence="2" type="ORF">H8699_11560</name>
</gene>
<evidence type="ECO:0000313" key="3">
    <source>
        <dbReference type="Proteomes" id="UP000654279"/>
    </source>
</evidence>
<name>A0A926D2C1_9FIRM</name>
<accession>A0A926D2C1</accession>
<organism evidence="2 3">
    <name type="scientific">Luoshenia tenuis</name>
    <dbReference type="NCBI Taxonomy" id="2763654"/>
    <lineage>
        <taxon>Bacteria</taxon>
        <taxon>Bacillati</taxon>
        <taxon>Bacillota</taxon>
        <taxon>Clostridia</taxon>
        <taxon>Christensenellales</taxon>
        <taxon>Christensenellaceae</taxon>
        <taxon>Luoshenia</taxon>
    </lineage>
</organism>
<dbReference type="RefSeq" id="WP_249285827.1">
    <property type="nucleotide sequence ID" value="NZ_JACRSO010000006.1"/>
</dbReference>
<sequence length="316" mass="34914">MRNKYGIFVLIALLCLCLFGCQPTGDKSAAQLLTESGLESADSVSAIETEYTAEGRQSNTFYCDTMRAGSCQEFLQLCDALFNAQPKSMGPNYYYNVADASHTLVVKGENQAQCKIYYDEANQFFCVVEDLATAEGEPQLIYHYFEAPQEIAQIFQARRAFASDVQASATSQETEKLLLKASITKEELTAEGEEVEYSYFDEASTDTLQGEGAQYRVIYPEETQSVPIDQLLVQVTCGKQEQPGYTIDFEGIIRTDKMVVIHVSTEAPADQAEIPEDAPLMPVRSILVKASDIPAGHIVVFADADHNVLEAINWQG</sequence>
<comment type="caution">
    <text evidence="2">The sequence shown here is derived from an EMBL/GenBank/DDBJ whole genome shotgun (WGS) entry which is preliminary data.</text>
</comment>
<dbReference type="EMBL" id="JACRSO010000006">
    <property type="protein sequence ID" value="MBC8530067.1"/>
    <property type="molecule type" value="Genomic_DNA"/>
</dbReference>
<feature type="chain" id="PRO_5039015616" description="PrcB C-terminal domain-containing protein" evidence="1">
    <location>
        <begin position="21"/>
        <end position="316"/>
    </location>
</feature>
<evidence type="ECO:0000256" key="1">
    <source>
        <dbReference type="SAM" id="SignalP"/>
    </source>
</evidence>
<dbReference type="AlphaFoldDB" id="A0A926D2C1"/>
<evidence type="ECO:0000313" key="2">
    <source>
        <dbReference type="EMBL" id="MBC8530067.1"/>
    </source>
</evidence>
<keyword evidence="1" id="KW-0732">Signal</keyword>
<keyword evidence="3" id="KW-1185">Reference proteome</keyword>
<feature type="signal peptide" evidence="1">
    <location>
        <begin position="1"/>
        <end position="20"/>
    </location>
</feature>
<proteinExistence type="predicted"/>
<protein>
    <recommendedName>
        <fullName evidence="4">PrcB C-terminal domain-containing protein</fullName>
    </recommendedName>
</protein>